<organism evidence="4 5">
    <name type="scientific">Penstemon smallii</name>
    <dbReference type="NCBI Taxonomy" id="265156"/>
    <lineage>
        <taxon>Eukaryota</taxon>
        <taxon>Viridiplantae</taxon>
        <taxon>Streptophyta</taxon>
        <taxon>Embryophyta</taxon>
        <taxon>Tracheophyta</taxon>
        <taxon>Spermatophyta</taxon>
        <taxon>Magnoliopsida</taxon>
        <taxon>eudicotyledons</taxon>
        <taxon>Gunneridae</taxon>
        <taxon>Pentapetalae</taxon>
        <taxon>asterids</taxon>
        <taxon>lamiids</taxon>
        <taxon>Lamiales</taxon>
        <taxon>Plantaginaceae</taxon>
        <taxon>Cheloneae</taxon>
        <taxon>Penstemon</taxon>
    </lineage>
</organism>
<dbReference type="InterPro" id="IPR046342">
    <property type="entry name" value="CBS_dom_sf"/>
</dbReference>
<name>A0ABD3S7S2_9LAMI</name>
<comment type="caution">
    <text evidence="4">The sequence shown here is derived from an EMBL/GenBank/DDBJ whole genome shotgun (WGS) entry which is preliminary data.</text>
</comment>
<evidence type="ECO:0000259" key="3">
    <source>
        <dbReference type="Pfam" id="PF00571"/>
    </source>
</evidence>
<reference evidence="4 5" key="1">
    <citation type="submission" date="2024-12" db="EMBL/GenBank/DDBJ databases">
        <title>The unique morphological basis and parallel evolutionary history of personate flowers in Penstemon.</title>
        <authorList>
            <person name="Depatie T.H."/>
            <person name="Wessinger C.A."/>
        </authorList>
    </citation>
    <scope>NUCLEOTIDE SEQUENCE [LARGE SCALE GENOMIC DNA]</scope>
    <source>
        <strain evidence="4">WTNN_2</strain>
        <tissue evidence="4">Leaf</tissue>
    </source>
</reference>
<dbReference type="Pfam" id="PF00571">
    <property type="entry name" value="CBS"/>
    <property type="match status" value="1"/>
</dbReference>
<dbReference type="AlphaFoldDB" id="A0ABD3S7S2"/>
<accession>A0ABD3S7S2</accession>
<dbReference type="InterPro" id="IPR000644">
    <property type="entry name" value="CBS_dom"/>
</dbReference>
<dbReference type="InterPro" id="IPR050511">
    <property type="entry name" value="AMPK_gamma/SDS23_families"/>
</dbReference>
<dbReference type="SUPFAM" id="SSF54631">
    <property type="entry name" value="CBS-domain pair"/>
    <property type="match status" value="2"/>
</dbReference>
<protein>
    <recommendedName>
        <fullName evidence="3">CBS domain-containing protein</fullName>
    </recommendedName>
</protein>
<evidence type="ECO:0000256" key="2">
    <source>
        <dbReference type="ARBA" id="ARBA00023122"/>
    </source>
</evidence>
<evidence type="ECO:0000313" key="5">
    <source>
        <dbReference type="Proteomes" id="UP001634393"/>
    </source>
</evidence>
<feature type="domain" description="CBS" evidence="3">
    <location>
        <begin position="330"/>
        <end position="378"/>
    </location>
</feature>
<gene>
    <name evidence="4" type="ORF">ACJIZ3_006465</name>
</gene>
<keyword evidence="5" id="KW-1185">Reference proteome</keyword>
<dbReference type="PANTHER" id="PTHR13780:SF39">
    <property type="entry name" value="CBS DOMAIN-CONTAINING PROTEIN CBSX5-LIKE"/>
    <property type="match status" value="1"/>
</dbReference>
<proteinExistence type="predicted"/>
<keyword evidence="1" id="KW-0677">Repeat</keyword>
<evidence type="ECO:0000313" key="4">
    <source>
        <dbReference type="EMBL" id="KAL3820560.1"/>
    </source>
</evidence>
<sequence>MAVRLLSGEVSELCLGKPELRWIAASATVSDALTALKRSGDSHVSVWSCGSGSSANSACVCVGKISVADVILFLCRGENLADPFKAFQVPVSDILPKGSPVIRHLEPNSSLLEAMDYILAGTQNLVIPIQNHMNSNSRKKFLNKPSAFTCARHNGHQQYCWLTQEDVVRFLLNSIGAFSPIPTSTIESLNVIDYDIMTVHYNEPASSVISYFYRALAEQTSVAVIDEDNKLIGEISPFTLACSDETAAAAIMALSAGDLLAYIDCGGPPEDLVQYMKKSLEERNLGGMLELMDEFFHSSMSSSSSSCSSDDESLSTRNVGTVRYYPARRSEAVVCSPGSSLVAVMIQALAHRVSCVWVVEEDHTLVGNVTFAEMLKVFRNVAGGRYSKPERVNSSKQ</sequence>
<dbReference type="PANTHER" id="PTHR13780">
    <property type="entry name" value="AMP-ACTIVATED PROTEIN KINASE, GAMMA REGULATORY SUBUNIT"/>
    <property type="match status" value="1"/>
</dbReference>
<keyword evidence="2" id="KW-0129">CBS domain</keyword>
<dbReference type="Proteomes" id="UP001634393">
    <property type="component" value="Unassembled WGS sequence"/>
</dbReference>
<evidence type="ECO:0000256" key="1">
    <source>
        <dbReference type="ARBA" id="ARBA00022737"/>
    </source>
</evidence>
<dbReference type="EMBL" id="JBJXBP010000007">
    <property type="protein sequence ID" value="KAL3820560.1"/>
    <property type="molecule type" value="Genomic_DNA"/>
</dbReference>